<protein>
    <submittedName>
        <fullName evidence="1">Uncharacterized protein</fullName>
    </submittedName>
</protein>
<dbReference type="EMBL" id="JARK01001490">
    <property type="protein sequence ID" value="EYB95936.1"/>
    <property type="molecule type" value="Genomic_DNA"/>
</dbReference>
<keyword evidence="2" id="KW-1185">Reference proteome</keyword>
<reference evidence="2" key="1">
    <citation type="journal article" date="2015" name="Nat. Genet.">
        <title>The genome and transcriptome of the zoonotic hookworm Ancylostoma ceylanicum identify infection-specific gene families.</title>
        <authorList>
            <person name="Schwarz E.M."/>
            <person name="Hu Y."/>
            <person name="Antoshechkin I."/>
            <person name="Miller M.M."/>
            <person name="Sternberg P.W."/>
            <person name="Aroian R.V."/>
        </authorList>
    </citation>
    <scope>NUCLEOTIDE SEQUENCE</scope>
    <source>
        <strain evidence="2">HY135</strain>
    </source>
</reference>
<accession>A0A016SZX6</accession>
<dbReference type="AlphaFoldDB" id="A0A016SZX6"/>
<proteinExistence type="predicted"/>
<comment type="caution">
    <text evidence="1">The sequence shown here is derived from an EMBL/GenBank/DDBJ whole genome shotgun (WGS) entry which is preliminary data.</text>
</comment>
<evidence type="ECO:0000313" key="2">
    <source>
        <dbReference type="Proteomes" id="UP000024635"/>
    </source>
</evidence>
<gene>
    <name evidence="1" type="primary">Acey_s0154.g2952</name>
    <name evidence="1" type="ORF">Y032_0154g2952</name>
</gene>
<evidence type="ECO:0000313" key="1">
    <source>
        <dbReference type="EMBL" id="EYB95936.1"/>
    </source>
</evidence>
<organism evidence="1 2">
    <name type="scientific">Ancylostoma ceylanicum</name>
    <dbReference type="NCBI Taxonomy" id="53326"/>
    <lineage>
        <taxon>Eukaryota</taxon>
        <taxon>Metazoa</taxon>
        <taxon>Ecdysozoa</taxon>
        <taxon>Nematoda</taxon>
        <taxon>Chromadorea</taxon>
        <taxon>Rhabditida</taxon>
        <taxon>Rhabditina</taxon>
        <taxon>Rhabditomorpha</taxon>
        <taxon>Strongyloidea</taxon>
        <taxon>Ancylostomatidae</taxon>
        <taxon>Ancylostomatinae</taxon>
        <taxon>Ancylostoma</taxon>
    </lineage>
</organism>
<name>A0A016SZX6_9BILA</name>
<sequence>MTTSVVETLRRLSLPNLDVQGIWIDDVRGFVPSRKGDIDAIEDISTHPSNHMDANYRDKCSVITDQIESVASRVLLSASLFNSLDDRGRIEQKTHASPENVGGIDISVRNRYHYTELADDMDFVSSLSTTFTTIHAPRISHGHKYGVLYQRLSPSRELYVNERKASEEPRRRYRHQLRMVG</sequence>
<dbReference type="Proteomes" id="UP000024635">
    <property type="component" value="Unassembled WGS sequence"/>
</dbReference>